<protein>
    <submittedName>
        <fullName evidence="1">Uncharacterized protein</fullName>
    </submittedName>
</protein>
<dbReference type="InParanoid" id="A0A212ENY6"/>
<organism evidence="1 2">
    <name type="scientific">Danaus plexippus plexippus</name>
    <dbReference type="NCBI Taxonomy" id="278856"/>
    <lineage>
        <taxon>Eukaryota</taxon>
        <taxon>Metazoa</taxon>
        <taxon>Ecdysozoa</taxon>
        <taxon>Arthropoda</taxon>
        <taxon>Hexapoda</taxon>
        <taxon>Insecta</taxon>
        <taxon>Pterygota</taxon>
        <taxon>Neoptera</taxon>
        <taxon>Endopterygota</taxon>
        <taxon>Lepidoptera</taxon>
        <taxon>Glossata</taxon>
        <taxon>Ditrysia</taxon>
        <taxon>Papilionoidea</taxon>
        <taxon>Nymphalidae</taxon>
        <taxon>Danainae</taxon>
        <taxon>Danaini</taxon>
        <taxon>Danaina</taxon>
        <taxon>Danaus</taxon>
        <taxon>Danaus</taxon>
    </lineage>
</organism>
<dbReference type="KEGG" id="dpl:KGM_201959A"/>
<proteinExistence type="predicted"/>
<dbReference type="Proteomes" id="UP000007151">
    <property type="component" value="Unassembled WGS sequence"/>
</dbReference>
<reference evidence="1 2" key="1">
    <citation type="journal article" date="2011" name="Cell">
        <title>The monarch butterfly genome yields insights into long-distance migration.</title>
        <authorList>
            <person name="Zhan S."/>
            <person name="Merlin C."/>
            <person name="Boore J.L."/>
            <person name="Reppert S.M."/>
        </authorList>
    </citation>
    <scope>NUCLEOTIDE SEQUENCE [LARGE SCALE GENOMIC DNA]</scope>
    <source>
        <strain evidence="1">F-2</strain>
    </source>
</reference>
<keyword evidence="2" id="KW-1185">Reference proteome</keyword>
<evidence type="ECO:0000313" key="1">
    <source>
        <dbReference type="EMBL" id="OWR43189.1"/>
    </source>
</evidence>
<sequence length="38" mass="4088">MLETFLSFVPAGGGCAPLAPSRRPCAVRLHPRERPTPV</sequence>
<accession>A0A212ENY6</accession>
<evidence type="ECO:0000313" key="2">
    <source>
        <dbReference type="Proteomes" id="UP000007151"/>
    </source>
</evidence>
<dbReference type="AlphaFoldDB" id="A0A212ENY6"/>
<dbReference type="EMBL" id="AGBW02013603">
    <property type="protein sequence ID" value="OWR43189.1"/>
    <property type="molecule type" value="Genomic_DNA"/>
</dbReference>
<name>A0A212ENY6_DANPL</name>
<comment type="caution">
    <text evidence="1">The sequence shown here is derived from an EMBL/GenBank/DDBJ whole genome shotgun (WGS) entry which is preliminary data.</text>
</comment>
<gene>
    <name evidence="1" type="ORF">KGM_201959A</name>
</gene>
<feature type="non-terminal residue" evidence="1">
    <location>
        <position position="38"/>
    </location>
</feature>